<sequence length="518" mass="59744">MNYDKIVNPKTGRKVNLNSKLGKIILEKYIRILNGGSSNLDSVYTQSGNEKYRNAIKDSDFFFYNQAYPNRPGIDFNFSKGESIKTWDDIEKNIKSDPKILSINSSHPLTKDKLKKKWEKFIRNNLIANEDALNRALGEDFDLTTADEFVCRQDKNIDPESLLRTHYDFKGTRLEKKKSLLGDRTSKTSSKIPKLREAYSQCITDFRQNKKDINEQWITVVTLKDSSNKGHKSLINFFTKCKKAVIKKNKIKDFSPKNYPVRDKNDLKDDEVIYHMPIFHNDKKTSEWQDWKKCKLSSKRIITNKTNRTWDSSCSEWGNAHGTFVGVLGDVETRILDKLIKYGHRENVSAWPKNSKKKQHERIFNLLGLNPGWGNYNKALIFDVQVKDLIRICLNSDVMAKKCIRVGSSKNKAWLQNITDSALGKGNVNNAPFTGLGYTYDIHNVPDVKFNKIENIMSENAKADIDFMNQPPHKKVKGIHEFLVPWGAVVKNLHVIDIVNYLDSIGTKIQSERLWIDK</sequence>
<organism evidence="1">
    <name type="scientific">viral metagenome</name>
    <dbReference type="NCBI Taxonomy" id="1070528"/>
    <lineage>
        <taxon>unclassified sequences</taxon>
        <taxon>metagenomes</taxon>
        <taxon>organismal metagenomes</taxon>
    </lineage>
</organism>
<reference evidence="1" key="1">
    <citation type="journal article" date="2020" name="Nature">
        <title>Giant virus diversity and host interactions through global metagenomics.</title>
        <authorList>
            <person name="Schulz F."/>
            <person name="Roux S."/>
            <person name="Paez-Espino D."/>
            <person name="Jungbluth S."/>
            <person name="Walsh D.A."/>
            <person name="Denef V.J."/>
            <person name="McMahon K.D."/>
            <person name="Konstantinidis K.T."/>
            <person name="Eloe-Fadrosh E.A."/>
            <person name="Kyrpides N.C."/>
            <person name="Woyke T."/>
        </authorList>
    </citation>
    <scope>NUCLEOTIDE SEQUENCE</scope>
    <source>
        <strain evidence="1">GVMAG-M-3300025138-11</strain>
    </source>
</reference>
<name>A0A6C0IY08_9ZZZZ</name>
<proteinExistence type="predicted"/>
<evidence type="ECO:0000313" key="1">
    <source>
        <dbReference type="EMBL" id="QHT97420.1"/>
    </source>
</evidence>
<accession>A0A6C0IY08</accession>
<protein>
    <submittedName>
        <fullName evidence="1">Uncharacterized protein</fullName>
    </submittedName>
</protein>
<dbReference type="EMBL" id="MN740276">
    <property type="protein sequence ID" value="QHT97420.1"/>
    <property type="molecule type" value="Genomic_DNA"/>
</dbReference>
<dbReference type="AlphaFoldDB" id="A0A6C0IY08"/>